<protein>
    <recommendedName>
        <fullName evidence="4">Triosephosphate isomerase</fullName>
        <ecNumber evidence="4">5.3.1.1</ecNumber>
    </recommendedName>
</protein>
<dbReference type="PROSITE" id="PS51440">
    <property type="entry name" value="TIM_2"/>
    <property type="match status" value="1"/>
</dbReference>
<evidence type="ECO:0000256" key="4">
    <source>
        <dbReference type="RuleBase" id="RU363013"/>
    </source>
</evidence>
<dbReference type="GO" id="GO:0005829">
    <property type="term" value="C:cytosol"/>
    <property type="evidence" value="ECO:0007669"/>
    <property type="project" value="TreeGrafter"/>
</dbReference>
<dbReference type="VEuPathDB" id="FungiDB:TSTA_038160"/>
<comment type="pathway">
    <text evidence="4">Carbohydrate degradation; glycolysis; D-glyceraldehyde 3-phosphate from glycerone phosphate: step 1/1.</text>
</comment>
<dbReference type="PANTHER" id="PTHR21139:SF2">
    <property type="entry name" value="TRIOSEPHOSPHATE ISOMERASE"/>
    <property type="match status" value="1"/>
</dbReference>
<evidence type="ECO:0000256" key="1">
    <source>
        <dbReference type="ARBA" id="ARBA00007422"/>
    </source>
</evidence>
<dbReference type="InterPro" id="IPR000652">
    <property type="entry name" value="Triosephosphate_isomerase"/>
</dbReference>
<sequence>MQNLDLMFQKLIVFAQITARPHCLRSTVLRLYTRQLGPALQVKGSDINLGRPEDRTYTNQAENPRRKKKRKKERMATTVSYPVLPQKLLIISLKMYFTPSRTLQYLRDLLDPKSEIVLAKNRSKLLLALIPDFLTIYPCAEIIRKWESELLDTTKTEKLPPPFLLGGQDSFWEDLGAFTGEVSPLALKEIGASLVELGHAERRDMFGETNEITGKKAAAVSRQGLIPLVCIGELSAPGQVASEAVGLAVRECETQIHAVLRALPDHAPVIFAYEPVWAIGQPQPAGVEHVAAVVAGIRAVIGKREGDVRVLYGGSAGPGLWSQGGLGKAVDGMFLGRFAHQVEGVRKVVREVEETFVVA</sequence>
<comment type="similarity">
    <text evidence="1 4">Belongs to the triosephosphate isomerase family.</text>
</comment>
<dbReference type="GO" id="GO:0004807">
    <property type="term" value="F:triose-phosphate isomerase activity"/>
    <property type="evidence" value="ECO:0007669"/>
    <property type="project" value="UniProtKB-EC"/>
</dbReference>
<organism evidence="6 7">
    <name type="scientific">Talaromyces stipitatus (strain ATCC 10500 / CBS 375.48 / QM 6759 / NRRL 1006)</name>
    <name type="common">Penicillium stipitatum</name>
    <dbReference type="NCBI Taxonomy" id="441959"/>
    <lineage>
        <taxon>Eukaryota</taxon>
        <taxon>Fungi</taxon>
        <taxon>Dikarya</taxon>
        <taxon>Ascomycota</taxon>
        <taxon>Pezizomycotina</taxon>
        <taxon>Eurotiomycetes</taxon>
        <taxon>Eurotiomycetidae</taxon>
        <taxon>Eurotiales</taxon>
        <taxon>Trichocomaceae</taxon>
        <taxon>Talaromyces</taxon>
        <taxon>Talaromyces sect. Talaromyces</taxon>
    </lineage>
</organism>
<dbReference type="EMBL" id="EQ962654">
    <property type="protein sequence ID" value="EED20605.1"/>
    <property type="molecule type" value="Genomic_DNA"/>
</dbReference>
<dbReference type="eggNOG" id="KOG1643">
    <property type="taxonomic scope" value="Eukaryota"/>
</dbReference>
<dbReference type="CDD" id="cd00311">
    <property type="entry name" value="TIM"/>
    <property type="match status" value="1"/>
</dbReference>
<dbReference type="PANTHER" id="PTHR21139">
    <property type="entry name" value="TRIOSEPHOSPHATE ISOMERASE"/>
    <property type="match status" value="1"/>
</dbReference>
<dbReference type="GO" id="GO:0019563">
    <property type="term" value="P:glycerol catabolic process"/>
    <property type="evidence" value="ECO:0007669"/>
    <property type="project" value="TreeGrafter"/>
</dbReference>
<dbReference type="HOGENOM" id="CLU_024251_0_0_1"/>
<dbReference type="InterPro" id="IPR035990">
    <property type="entry name" value="TIM_sf"/>
</dbReference>
<dbReference type="PhylomeDB" id="B8M8U2"/>
<dbReference type="STRING" id="441959.B8M8U2"/>
<dbReference type="RefSeq" id="XP_002481039.1">
    <property type="nucleotide sequence ID" value="XM_002480994.1"/>
</dbReference>
<comment type="pathway">
    <text evidence="4">Carbohydrate biosynthesis; gluconeogenesis.</text>
</comment>
<dbReference type="EC" id="5.3.1.1" evidence="4"/>
<keyword evidence="3 4" id="KW-0413">Isomerase</keyword>
<name>B8M8U2_TALSN</name>
<dbReference type="Proteomes" id="UP000001745">
    <property type="component" value="Unassembled WGS sequence"/>
</dbReference>
<dbReference type="AlphaFoldDB" id="B8M8U2"/>
<comment type="subunit">
    <text evidence="2">Homodimer.</text>
</comment>
<dbReference type="InParanoid" id="B8M8U2"/>
<evidence type="ECO:0000313" key="6">
    <source>
        <dbReference type="EMBL" id="EED20605.1"/>
    </source>
</evidence>
<accession>B8M8U2</accession>
<dbReference type="Gene3D" id="3.20.20.70">
    <property type="entry name" value="Aldolase class I"/>
    <property type="match status" value="1"/>
</dbReference>
<evidence type="ECO:0000313" key="7">
    <source>
        <dbReference type="Proteomes" id="UP000001745"/>
    </source>
</evidence>
<dbReference type="InterPro" id="IPR013785">
    <property type="entry name" value="Aldolase_TIM"/>
</dbReference>
<keyword evidence="7" id="KW-1185">Reference proteome</keyword>
<dbReference type="Pfam" id="PF00121">
    <property type="entry name" value="TIM"/>
    <property type="match status" value="1"/>
</dbReference>
<evidence type="ECO:0000256" key="5">
    <source>
        <dbReference type="SAM" id="MobiDB-lite"/>
    </source>
</evidence>
<dbReference type="UniPathway" id="UPA00138"/>
<keyword evidence="4" id="KW-0312">Gluconeogenesis</keyword>
<dbReference type="SUPFAM" id="SSF51351">
    <property type="entry name" value="Triosephosphate isomerase (TIM)"/>
    <property type="match status" value="1"/>
</dbReference>
<gene>
    <name evidence="6" type="ORF">TSTA_038160</name>
</gene>
<dbReference type="UniPathway" id="UPA00109">
    <property type="reaction ID" value="UER00189"/>
</dbReference>
<proteinExistence type="inferred from homology"/>
<comment type="catalytic activity">
    <reaction evidence="4">
        <text>D-glyceraldehyde 3-phosphate = dihydroxyacetone phosphate</text>
        <dbReference type="Rhea" id="RHEA:18585"/>
        <dbReference type="ChEBI" id="CHEBI:57642"/>
        <dbReference type="ChEBI" id="CHEBI:59776"/>
        <dbReference type="EC" id="5.3.1.1"/>
    </reaction>
</comment>
<dbReference type="FunFam" id="3.20.20.70:FF:000270">
    <property type="entry name" value="Triosephosphate isomerase"/>
    <property type="match status" value="1"/>
</dbReference>
<dbReference type="GeneID" id="8102191"/>
<dbReference type="GO" id="GO:0006094">
    <property type="term" value="P:gluconeogenesis"/>
    <property type="evidence" value="ECO:0007669"/>
    <property type="project" value="UniProtKB-UniPathway"/>
</dbReference>
<dbReference type="OMA" id="HAERRDM"/>
<dbReference type="OrthoDB" id="6715177at2759"/>
<reference evidence="7" key="1">
    <citation type="journal article" date="2015" name="Genome Announc.">
        <title>Genome sequence of the AIDS-associated pathogen Penicillium marneffei (ATCC18224) and its near taxonomic relative Talaromyces stipitatus (ATCC10500).</title>
        <authorList>
            <person name="Nierman W.C."/>
            <person name="Fedorova-Abrams N.D."/>
            <person name="Andrianopoulos A."/>
        </authorList>
    </citation>
    <scope>NUCLEOTIDE SEQUENCE [LARGE SCALE GENOMIC DNA]</scope>
    <source>
        <strain evidence="7">ATCC 10500 / CBS 375.48 / QM 6759 / NRRL 1006</strain>
    </source>
</reference>
<feature type="region of interest" description="Disordered" evidence="5">
    <location>
        <begin position="47"/>
        <end position="75"/>
    </location>
</feature>
<dbReference type="GO" id="GO:0046166">
    <property type="term" value="P:glyceraldehyde-3-phosphate biosynthetic process"/>
    <property type="evidence" value="ECO:0007669"/>
    <property type="project" value="TreeGrafter"/>
</dbReference>
<dbReference type="GO" id="GO:0006096">
    <property type="term" value="P:glycolytic process"/>
    <property type="evidence" value="ECO:0007669"/>
    <property type="project" value="UniProtKB-UniPathway"/>
</dbReference>
<keyword evidence="4" id="KW-0324">Glycolysis</keyword>
<evidence type="ECO:0000256" key="2">
    <source>
        <dbReference type="ARBA" id="ARBA00011738"/>
    </source>
</evidence>
<evidence type="ECO:0000256" key="3">
    <source>
        <dbReference type="ARBA" id="ARBA00023235"/>
    </source>
</evidence>